<accession>A0A4R2KYB3</accession>
<evidence type="ECO:0000313" key="5">
    <source>
        <dbReference type="EMBL" id="TCO75268.1"/>
    </source>
</evidence>
<dbReference type="RefSeq" id="WP_132244709.1">
    <property type="nucleotide sequence ID" value="NZ_SLWV01000009.1"/>
</dbReference>
<feature type="domain" description="3-octaprenyl-4-hydroxybenzoate carboxy-lyase-like N-terminal" evidence="3">
    <location>
        <begin position="10"/>
        <end position="87"/>
    </location>
</feature>
<organism evidence="5 6">
    <name type="scientific">Marinisporobacter balticus</name>
    <dbReference type="NCBI Taxonomy" id="2018667"/>
    <lineage>
        <taxon>Bacteria</taxon>
        <taxon>Bacillati</taxon>
        <taxon>Bacillota</taxon>
        <taxon>Clostridia</taxon>
        <taxon>Peptostreptococcales</taxon>
        <taxon>Thermotaleaceae</taxon>
        <taxon>Marinisporobacter</taxon>
    </lineage>
</organism>
<evidence type="ECO:0000256" key="1">
    <source>
        <dbReference type="ARBA" id="ARBA00010021"/>
    </source>
</evidence>
<dbReference type="PANTHER" id="PTHR30108">
    <property type="entry name" value="3-OCTAPRENYL-4-HYDROXYBENZOATE CARBOXY-LYASE-RELATED"/>
    <property type="match status" value="1"/>
</dbReference>
<dbReference type="Gene3D" id="3.40.1670.10">
    <property type="entry name" value="UbiD C-terminal domain-like"/>
    <property type="match status" value="1"/>
</dbReference>
<dbReference type="PANTHER" id="PTHR30108:SF21">
    <property type="entry name" value="4-HYDROXYBENZOATE DECARBOXYLASE"/>
    <property type="match status" value="1"/>
</dbReference>
<dbReference type="SUPFAM" id="SSF143968">
    <property type="entry name" value="UbiD C-terminal domain-like"/>
    <property type="match status" value="1"/>
</dbReference>
<dbReference type="InterPro" id="IPR048304">
    <property type="entry name" value="UbiD_Rift_dom"/>
</dbReference>
<evidence type="ECO:0000259" key="3">
    <source>
        <dbReference type="Pfam" id="PF20695"/>
    </source>
</evidence>
<dbReference type="EMBL" id="SLWV01000009">
    <property type="protein sequence ID" value="TCO75268.1"/>
    <property type="molecule type" value="Genomic_DNA"/>
</dbReference>
<evidence type="ECO:0000259" key="2">
    <source>
        <dbReference type="Pfam" id="PF01977"/>
    </source>
</evidence>
<dbReference type="InterPro" id="IPR049383">
    <property type="entry name" value="UbiD-like_N"/>
</dbReference>
<evidence type="ECO:0000259" key="4">
    <source>
        <dbReference type="Pfam" id="PF20696"/>
    </source>
</evidence>
<dbReference type="NCBIfam" id="TIGR00148">
    <property type="entry name" value="UbiD family decarboxylase"/>
    <property type="match status" value="1"/>
</dbReference>
<dbReference type="Pfam" id="PF20696">
    <property type="entry name" value="UbiD_C"/>
    <property type="match status" value="1"/>
</dbReference>
<reference evidence="5 6" key="1">
    <citation type="submission" date="2019-03" db="EMBL/GenBank/DDBJ databases">
        <title>Genomic Encyclopedia of Type Strains, Phase IV (KMG-IV): sequencing the most valuable type-strain genomes for metagenomic binning, comparative biology and taxonomic classification.</title>
        <authorList>
            <person name="Goeker M."/>
        </authorList>
    </citation>
    <scope>NUCLEOTIDE SEQUENCE [LARGE SCALE GENOMIC DNA]</scope>
    <source>
        <strain evidence="5 6">DSM 102940</strain>
    </source>
</reference>
<dbReference type="InterPro" id="IPR049381">
    <property type="entry name" value="UbiD-like_C"/>
</dbReference>
<keyword evidence="6" id="KW-1185">Reference proteome</keyword>
<dbReference type="Pfam" id="PF20695">
    <property type="entry name" value="UbiD_N"/>
    <property type="match status" value="1"/>
</dbReference>
<sequence length="451" mass="50416">MERQMLRATIDKLKKNGYLEICDVEVDPKYELGGVLKHYKNERPMLFNKVRGSKTSVVGALFGNREIYYDLLNVTHEERIAKFINAMMNPKPTKLLDKGPIMENILTRNIDLKSMLPVPTYHGKDSSSYITSGMLVVKDPQTGKRYVSVRRFQMLKGNKMSALIASPFLTREFQALESKNKPLEVAVVLGYDANLLLASQISSETYGLDKYEVDSALRGEPLELVKCHSVDLEVPAHAEYVFEGIIPPNKRELEGPFGELMGYYGSQAPHPIIEVKVIMHRNNPIFQTAFPCPQEHLSNGLIREIEVYSRLKALVDVKDVNVTIGGGYRFHVVASIHKKFDGDGKSAILGVLASSTDVKHVVIVDEDVNIFDHDEVEGAMASRFQADHDLVVIGGALGSGLEPSHVVRGITTKMGLDATKPLGDDCIKFEKARIPNFEKIDIKKYFPNIEK</sequence>
<gene>
    <name evidence="5" type="ORF">EV214_109105</name>
</gene>
<dbReference type="InterPro" id="IPR002830">
    <property type="entry name" value="UbiD"/>
</dbReference>
<dbReference type="SUPFAM" id="SSF50475">
    <property type="entry name" value="FMN-binding split barrel"/>
    <property type="match status" value="1"/>
</dbReference>
<dbReference type="AlphaFoldDB" id="A0A4R2KYB3"/>
<protein>
    <submittedName>
        <fullName evidence="5">2,5-furandicarboxylate decarboxylase 1</fullName>
    </submittedName>
</protein>
<evidence type="ECO:0000313" key="6">
    <source>
        <dbReference type="Proteomes" id="UP000294919"/>
    </source>
</evidence>
<dbReference type="GO" id="GO:0005737">
    <property type="term" value="C:cytoplasm"/>
    <property type="evidence" value="ECO:0007669"/>
    <property type="project" value="TreeGrafter"/>
</dbReference>
<feature type="domain" description="3-octaprenyl-4-hydroxybenzoate carboxy-lyase-like C-terminal" evidence="4">
    <location>
        <begin position="299"/>
        <end position="418"/>
    </location>
</feature>
<comment type="caution">
    <text evidence="5">The sequence shown here is derived from an EMBL/GenBank/DDBJ whole genome shotgun (WGS) entry which is preliminary data.</text>
</comment>
<dbReference type="OrthoDB" id="9809841at2"/>
<feature type="domain" description="3-octaprenyl-4-hydroxybenzoate carboxy-lyase-like Rift-related" evidence="2">
    <location>
        <begin position="97"/>
        <end position="291"/>
    </location>
</feature>
<dbReference type="GO" id="GO:0016831">
    <property type="term" value="F:carboxy-lyase activity"/>
    <property type="evidence" value="ECO:0007669"/>
    <property type="project" value="InterPro"/>
</dbReference>
<dbReference type="Proteomes" id="UP000294919">
    <property type="component" value="Unassembled WGS sequence"/>
</dbReference>
<proteinExistence type="inferred from homology"/>
<comment type="similarity">
    <text evidence="1">Belongs to the UbiD family.</text>
</comment>
<name>A0A4R2KYB3_9FIRM</name>
<dbReference type="Pfam" id="PF01977">
    <property type="entry name" value="UbiD"/>
    <property type="match status" value="1"/>
</dbReference>